<dbReference type="Proteomes" id="UP001595630">
    <property type="component" value="Unassembled WGS sequence"/>
</dbReference>
<accession>A0ABV7TA38</accession>
<reference evidence="2" key="1">
    <citation type="journal article" date="2019" name="Int. J. Syst. Evol. Microbiol.">
        <title>The Global Catalogue of Microorganisms (GCM) 10K type strain sequencing project: providing services to taxonomists for standard genome sequencing and annotation.</title>
        <authorList>
            <consortium name="The Broad Institute Genomics Platform"/>
            <consortium name="The Broad Institute Genome Sequencing Center for Infectious Disease"/>
            <person name="Wu L."/>
            <person name="Ma J."/>
        </authorList>
    </citation>
    <scope>NUCLEOTIDE SEQUENCE [LARGE SCALE GENOMIC DNA]</scope>
    <source>
        <strain evidence="2">KCTC 42447</strain>
    </source>
</reference>
<evidence type="ECO:0000313" key="1">
    <source>
        <dbReference type="EMBL" id="MFC3609721.1"/>
    </source>
</evidence>
<proteinExistence type="predicted"/>
<organism evidence="1 2">
    <name type="scientific">Stutzerimonas tarimensis</name>
    <dbReference type="NCBI Taxonomy" id="1507735"/>
    <lineage>
        <taxon>Bacteria</taxon>
        <taxon>Pseudomonadati</taxon>
        <taxon>Pseudomonadota</taxon>
        <taxon>Gammaproteobacteria</taxon>
        <taxon>Pseudomonadales</taxon>
        <taxon>Pseudomonadaceae</taxon>
        <taxon>Stutzerimonas</taxon>
    </lineage>
</organism>
<comment type="caution">
    <text evidence="1">The sequence shown here is derived from an EMBL/GenBank/DDBJ whole genome shotgun (WGS) entry which is preliminary data.</text>
</comment>
<keyword evidence="2" id="KW-1185">Reference proteome</keyword>
<dbReference type="RefSeq" id="WP_386367616.1">
    <property type="nucleotide sequence ID" value="NZ_JBHRXZ010000033.1"/>
</dbReference>
<evidence type="ECO:0000313" key="2">
    <source>
        <dbReference type="Proteomes" id="UP001595630"/>
    </source>
</evidence>
<dbReference type="Pfam" id="PF09954">
    <property type="entry name" value="DUF2188"/>
    <property type="match status" value="1"/>
</dbReference>
<dbReference type="EMBL" id="JBHRXZ010000033">
    <property type="protein sequence ID" value="MFC3609721.1"/>
    <property type="molecule type" value="Genomic_DNA"/>
</dbReference>
<gene>
    <name evidence="1" type="ORF">ACFOMF_18310</name>
</gene>
<name>A0ABV7TA38_9GAMM</name>
<dbReference type="InterPro" id="IPR018691">
    <property type="entry name" value="DUF2188"/>
</dbReference>
<sequence length="76" mass="8965">MEIKTYHITHEDERWMLKEDGFADALVEASDQDDILEKTRDYLKLRKARVLVHDAQGQVERELVYPRDQHPQETGG</sequence>
<protein>
    <submittedName>
        <fullName evidence="1">DUF2188 domain-containing protein</fullName>
    </submittedName>
</protein>